<proteinExistence type="predicted"/>
<keyword evidence="3" id="KW-1185">Reference proteome</keyword>
<dbReference type="AlphaFoldDB" id="A0A1I7WPY7"/>
<evidence type="ECO:0000313" key="4">
    <source>
        <dbReference type="WBParaSite" id="Hba_07218"/>
    </source>
</evidence>
<dbReference type="WBParaSite" id="Hba_07218">
    <property type="protein sequence ID" value="Hba_07218"/>
    <property type="gene ID" value="Hba_07218"/>
</dbReference>
<feature type="signal peptide" evidence="2">
    <location>
        <begin position="1"/>
        <end position="27"/>
    </location>
</feature>
<accession>A0A1I7WPY7</accession>
<keyword evidence="2" id="KW-0732">Signal</keyword>
<protein>
    <submittedName>
        <fullName evidence="4">Membrane-associated protein</fullName>
    </submittedName>
</protein>
<reference evidence="4" key="1">
    <citation type="submission" date="2016-11" db="UniProtKB">
        <authorList>
            <consortium name="WormBaseParasite"/>
        </authorList>
    </citation>
    <scope>IDENTIFICATION</scope>
</reference>
<evidence type="ECO:0000313" key="3">
    <source>
        <dbReference type="Proteomes" id="UP000095283"/>
    </source>
</evidence>
<organism evidence="3 4">
    <name type="scientific">Heterorhabditis bacteriophora</name>
    <name type="common">Entomopathogenic nematode worm</name>
    <dbReference type="NCBI Taxonomy" id="37862"/>
    <lineage>
        <taxon>Eukaryota</taxon>
        <taxon>Metazoa</taxon>
        <taxon>Ecdysozoa</taxon>
        <taxon>Nematoda</taxon>
        <taxon>Chromadorea</taxon>
        <taxon>Rhabditida</taxon>
        <taxon>Rhabditina</taxon>
        <taxon>Rhabditomorpha</taxon>
        <taxon>Strongyloidea</taxon>
        <taxon>Heterorhabditidae</taxon>
        <taxon>Heterorhabditis</taxon>
    </lineage>
</organism>
<dbReference type="Proteomes" id="UP000095283">
    <property type="component" value="Unplaced"/>
</dbReference>
<sequence length="215" mass="23764">MLLMKRSLSSVLLAVFVLQNFLVVIDAQFVVEVLEPLRMGVRRTVQKCEATGANFGADIVNFSFGHDAIGYAAIPVPPDACTDTTAFHVQRVFHALVVYNDEGKPPIDMAGSKYADSITIPVLMISYSCMVAINLTYPASQGYMIQVKISPGYYDLFRYLIPFVVVVGFCFVVLLVSLLSSSLFHLSNNFYYGFVVVQGDSAMSREKKNCSQKVI</sequence>
<keyword evidence="1" id="KW-0472">Membrane</keyword>
<name>A0A1I7WPY7_HETBA</name>
<evidence type="ECO:0000256" key="2">
    <source>
        <dbReference type="SAM" id="SignalP"/>
    </source>
</evidence>
<keyword evidence="1" id="KW-1133">Transmembrane helix</keyword>
<feature type="transmembrane region" description="Helical" evidence="1">
    <location>
        <begin position="157"/>
        <end position="179"/>
    </location>
</feature>
<keyword evidence="1" id="KW-0812">Transmembrane</keyword>
<feature type="chain" id="PRO_5009310740" evidence="2">
    <location>
        <begin position="28"/>
        <end position="215"/>
    </location>
</feature>
<feature type="transmembrane region" description="Helical" evidence="1">
    <location>
        <begin position="118"/>
        <end position="137"/>
    </location>
</feature>
<evidence type="ECO:0000256" key="1">
    <source>
        <dbReference type="SAM" id="Phobius"/>
    </source>
</evidence>